<dbReference type="Proteomes" id="UP000799755">
    <property type="component" value="Unassembled WGS sequence"/>
</dbReference>
<gene>
    <name evidence="1" type="ORF">BDR25DRAFT_268059</name>
</gene>
<name>A0ACB6QJD4_9PLEO</name>
<accession>A0ACB6QJD4</accession>
<proteinExistence type="predicted"/>
<evidence type="ECO:0000313" key="2">
    <source>
        <dbReference type="Proteomes" id="UP000799755"/>
    </source>
</evidence>
<protein>
    <submittedName>
        <fullName evidence="1">Uncharacterized protein</fullName>
    </submittedName>
</protein>
<keyword evidence="2" id="KW-1185">Reference proteome</keyword>
<organism evidence="1 2">
    <name type="scientific">Lindgomyces ingoldianus</name>
    <dbReference type="NCBI Taxonomy" id="673940"/>
    <lineage>
        <taxon>Eukaryota</taxon>
        <taxon>Fungi</taxon>
        <taxon>Dikarya</taxon>
        <taxon>Ascomycota</taxon>
        <taxon>Pezizomycotina</taxon>
        <taxon>Dothideomycetes</taxon>
        <taxon>Pleosporomycetidae</taxon>
        <taxon>Pleosporales</taxon>
        <taxon>Lindgomycetaceae</taxon>
        <taxon>Lindgomyces</taxon>
    </lineage>
</organism>
<sequence length="249" mass="28811">MVDSSFLGSRGPPLKRKRLIFGEESQASTVKDTRITQTQALKLDGKTIEVIVGPEQERASYQVHEAVICASAEFFRNAMKPEWASARPDPRVVELPDDVPAAFSLYMHWIYSKRLPVLPDPKELVTGEGGYHTLAYAYVLGERLMDFEFKNAVQDAYVLYARGSPPTKRYYPTNEEIRIIYDGTRENSPMRKFLADIWTWRGKYEWIEKDRDLPQDFLADVTTALLKTRPPIEDLSRPWKNSHEQYHDH</sequence>
<evidence type="ECO:0000313" key="1">
    <source>
        <dbReference type="EMBL" id="KAF2466688.1"/>
    </source>
</evidence>
<comment type="caution">
    <text evidence="1">The sequence shown here is derived from an EMBL/GenBank/DDBJ whole genome shotgun (WGS) entry which is preliminary data.</text>
</comment>
<dbReference type="EMBL" id="MU003523">
    <property type="protein sequence ID" value="KAF2466688.1"/>
    <property type="molecule type" value="Genomic_DNA"/>
</dbReference>
<reference evidence="1" key="1">
    <citation type="journal article" date="2020" name="Stud. Mycol.">
        <title>101 Dothideomycetes genomes: a test case for predicting lifestyles and emergence of pathogens.</title>
        <authorList>
            <person name="Haridas S."/>
            <person name="Albert R."/>
            <person name="Binder M."/>
            <person name="Bloem J."/>
            <person name="Labutti K."/>
            <person name="Salamov A."/>
            <person name="Andreopoulos B."/>
            <person name="Baker S."/>
            <person name="Barry K."/>
            <person name="Bills G."/>
            <person name="Bluhm B."/>
            <person name="Cannon C."/>
            <person name="Castanera R."/>
            <person name="Culley D."/>
            <person name="Daum C."/>
            <person name="Ezra D."/>
            <person name="Gonzalez J."/>
            <person name="Henrissat B."/>
            <person name="Kuo A."/>
            <person name="Liang C."/>
            <person name="Lipzen A."/>
            <person name="Lutzoni F."/>
            <person name="Magnuson J."/>
            <person name="Mondo S."/>
            <person name="Nolan M."/>
            <person name="Ohm R."/>
            <person name="Pangilinan J."/>
            <person name="Park H.-J."/>
            <person name="Ramirez L."/>
            <person name="Alfaro M."/>
            <person name="Sun H."/>
            <person name="Tritt A."/>
            <person name="Yoshinaga Y."/>
            <person name="Zwiers L.-H."/>
            <person name="Turgeon B."/>
            <person name="Goodwin S."/>
            <person name="Spatafora J."/>
            <person name="Crous P."/>
            <person name="Grigoriev I."/>
        </authorList>
    </citation>
    <scope>NUCLEOTIDE SEQUENCE</scope>
    <source>
        <strain evidence="1">ATCC 200398</strain>
    </source>
</reference>